<dbReference type="PANTHER" id="PTHR30290:SF65">
    <property type="entry name" value="MONOACYL PHOSPHATIDYLINOSITOL TETRAMANNOSIDE-BINDING PROTEIN LPQW-RELATED"/>
    <property type="match status" value="1"/>
</dbReference>
<gene>
    <name evidence="2" type="ORF">OKJ48_31380</name>
</gene>
<dbReference type="CDD" id="cd08501">
    <property type="entry name" value="PBP2_Lpqw"/>
    <property type="match status" value="1"/>
</dbReference>
<dbReference type="Gene3D" id="3.40.190.10">
    <property type="entry name" value="Periplasmic binding protein-like II"/>
    <property type="match status" value="1"/>
</dbReference>
<dbReference type="RefSeq" id="WP_324772424.1">
    <property type="nucleotide sequence ID" value="NZ_BAAATS010000018.1"/>
</dbReference>
<dbReference type="PIRSF" id="PIRSF002741">
    <property type="entry name" value="MppA"/>
    <property type="match status" value="1"/>
</dbReference>
<reference evidence="2 3" key="1">
    <citation type="submission" date="2022-10" db="EMBL/GenBank/DDBJ databases">
        <authorList>
            <person name="Xie J."/>
            <person name="Shen N."/>
        </authorList>
    </citation>
    <scope>NUCLEOTIDE SEQUENCE [LARGE SCALE GENOMIC DNA]</scope>
    <source>
        <strain evidence="2 3">DSM 41681</strain>
    </source>
</reference>
<dbReference type="PANTHER" id="PTHR30290">
    <property type="entry name" value="PERIPLASMIC BINDING COMPONENT OF ABC TRANSPORTER"/>
    <property type="match status" value="1"/>
</dbReference>
<evidence type="ECO:0000313" key="2">
    <source>
        <dbReference type="EMBL" id="MEB3964700.1"/>
    </source>
</evidence>
<keyword evidence="3" id="KW-1185">Reference proteome</keyword>
<name>A0ABU6CLC1_9ACTN</name>
<dbReference type="PROSITE" id="PS51257">
    <property type="entry name" value="PROKAR_LIPOPROTEIN"/>
    <property type="match status" value="1"/>
</dbReference>
<dbReference type="Pfam" id="PF00496">
    <property type="entry name" value="SBP_bac_5"/>
    <property type="match status" value="1"/>
</dbReference>
<dbReference type="InterPro" id="IPR000914">
    <property type="entry name" value="SBP_5_dom"/>
</dbReference>
<accession>A0ABU6CLC1</accession>
<dbReference type="Gene3D" id="3.10.105.10">
    <property type="entry name" value="Dipeptide-binding Protein, Domain 3"/>
    <property type="match status" value="1"/>
</dbReference>
<dbReference type="InterPro" id="IPR030678">
    <property type="entry name" value="Peptide/Ni-bd"/>
</dbReference>
<comment type="caution">
    <text evidence="2">The sequence shown here is derived from an EMBL/GenBank/DDBJ whole genome shotgun (WGS) entry which is preliminary data.</text>
</comment>
<dbReference type="InterPro" id="IPR039424">
    <property type="entry name" value="SBP_5"/>
</dbReference>
<evidence type="ECO:0000313" key="3">
    <source>
        <dbReference type="Proteomes" id="UP001352223"/>
    </source>
</evidence>
<dbReference type="Proteomes" id="UP001352223">
    <property type="component" value="Unassembled WGS sequence"/>
</dbReference>
<proteinExistence type="predicted"/>
<protein>
    <submittedName>
        <fullName evidence="2">ABC transporter family substrate-binding protein</fullName>
    </submittedName>
</protein>
<dbReference type="Gene3D" id="3.90.76.10">
    <property type="entry name" value="Dipeptide-binding Protein, Domain 1"/>
    <property type="match status" value="1"/>
</dbReference>
<evidence type="ECO:0000259" key="1">
    <source>
        <dbReference type="Pfam" id="PF00496"/>
    </source>
</evidence>
<dbReference type="EMBL" id="JAOZYB010000316">
    <property type="protein sequence ID" value="MEB3964700.1"/>
    <property type="molecule type" value="Genomic_DNA"/>
</dbReference>
<feature type="domain" description="Solute-binding protein family 5" evidence="1">
    <location>
        <begin position="119"/>
        <end position="472"/>
    </location>
</feature>
<organism evidence="2 3">
    <name type="scientific">Streptomyces kunmingensis</name>
    <dbReference type="NCBI Taxonomy" id="68225"/>
    <lineage>
        <taxon>Bacteria</taxon>
        <taxon>Bacillati</taxon>
        <taxon>Actinomycetota</taxon>
        <taxon>Actinomycetes</taxon>
        <taxon>Kitasatosporales</taxon>
        <taxon>Streptomycetaceae</taxon>
        <taxon>Streptomyces</taxon>
    </lineage>
</organism>
<dbReference type="SUPFAM" id="SSF53850">
    <property type="entry name" value="Periplasmic binding protein-like II"/>
    <property type="match status" value="1"/>
</dbReference>
<sequence length="568" mass="61824">MRGSRRPGGLRGLGYGAAVCALALLAGCTGAAGTASHHRLSAVPGFGAQDIDAAPAGRLRDGGTLTLPLAAWSPQLNYGHVDGGTDDVWQIASLAEPMLFARDPRGVPRPDPDYLVSAEVTDTSPQTVTYRLNPKARWSDGTPLGVADFAAQWKALGRGDDRYRVGDPAGYDRIADVRRGAGAHEVKVVFRAPYADWQRLFTPLYPAAATATPDQFDKGWVDKVPVGAGPYRISSVNSTTQTVTAVRDPHWWGDRPRLDKIVLRALLPDAALQAYRNGELDAVNAANTEDYAQLKDAEGSEIRTGSAWDEVHVALNGAGGPLSSLDVRRAVQQAVNREALADVAEKGLPVGVPLLGNHIFMTNQPGYADHSVPYGSYDPDEARRLLDKAGWRARGDGEPRTRNGQELKLRFVISSATNRLGLDLSQLIQEMLRQVGIEVDIVKVPANDYGSQYLNQGNFDLAIFRFVGMTYPGSLVSVYQQPSGRNSFLNYGRIGDATVDRLLREAQGTLDQRRATALYNRADAEIWRIGHDIELYQRPQMMAVRKDLANYGIPGLGDLDWTKVGWKS</sequence>